<evidence type="ECO:0000313" key="2">
    <source>
        <dbReference type="Proteomes" id="UP000748756"/>
    </source>
</evidence>
<accession>A0A9P5UUW8</accession>
<protein>
    <submittedName>
        <fullName evidence="1">Uncharacterized protein</fullName>
    </submittedName>
</protein>
<dbReference type="Proteomes" id="UP000748756">
    <property type="component" value="Unassembled WGS sequence"/>
</dbReference>
<dbReference type="OrthoDB" id="2430719at2759"/>
<name>A0A9P5UUW8_9FUNG</name>
<dbReference type="EMBL" id="JAAAUQ010002982">
    <property type="protein sequence ID" value="KAF9119604.1"/>
    <property type="molecule type" value="Genomic_DNA"/>
</dbReference>
<proteinExistence type="predicted"/>
<evidence type="ECO:0000313" key="1">
    <source>
        <dbReference type="EMBL" id="KAF9119604.1"/>
    </source>
</evidence>
<reference evidence="1" key="1">
    <citation type="journal article" date="2020" name="Fungal Divers.">
        <title>Resolving the Mortierellaceae phylogeny through synthesis of multi-gene phylogenetics and phylogenomics.</title>
        <authorList>
            <person name="Vandepol N."/>
            <person name="Liber J."/>
            <person name="Desiro A."/>
            <person name="Na H."/>
            <person name="Kennedy M."/>
            <person name="Barry K."/>
            <person name="Grigoriev I.V."/>
            <person name="Miller A.N."/>
            <person name="O'Donnell K."/>
            <person name="Stajich J.E."/>
            <person name="Bonito G."/>
        </authorList>
    </citation>
    <scope>NUCLEOTIDE SEQUENCE</scope>
    <source>
        <strain evidence="1">NRRL 6426</strain>
    </source>
</reference>
<gene>
    <name evidence="1" type="ORF">BG015_006284</name>
</gene>
<feature type="non-terminal residue" evidence="1">
    <location>
        <position position="71"/>
    </location>
</feature>
<keyword evidence="2" id="KW-1185">Reference proteome</keyword>
<sequence length="71" mass="8314">IMHLVKQLPFDTHVFNMYMDNYFPAIPLFKNLRTRQIGACETCRTHSPSFPPELKGYKDARLDWDEKGAVI</sequence>
<dbReference type="AlphaFoldDB" id="A0A9P5UUW8"/>
<organism evidence="1 2">
    <name type="scientific">Linnemannia schmuckeri</name>
    <dbReference type="NCBI Taxonomy" id="64567"/>
    <lineage>
        <taxon>Eukaryota</taxon>
        <taxon>Fungi</taxon>
        <taxon>Fungi incertae sedis</taxon>
        <taxon>Mucoromycota</taxon>
        <taxon>Mortierellomycotina</taxon>
        <taxon>Mortierellomycetes</taxon>
        <taxon>Mortierellales</taxon>
        <taxon>Mortierellaceae</taxon>
        <taxon>Linnemannia</taxon>
    </lineage>
</organism>
<feature type="non-terminal residue" evidence="1">
    <location>
        <position position="1"/>
    </location>
</feature>
<comment type="caution">
    <text evidence="1">The sequence shown here is derived from an EMBL/GenBank/DDBJ whole genome shotgun (WGS) entry which is preliminary data.</text>
</comment>